<name>A0AAN9Y4M9_9HEMI</name>
<accession>A0AAN9Y4M9</accession>
<gene>
    <name evidence="1" type="ORF">V9T40_005327</name>
</gene>
<comment type="caution">
    <text evidence="1">The sequence shown here is derived from an EMBL/GenBank/DDBJ whole genome shotgun (WGS) entry which is preliminary data.</text>
</comment>
<sequence>MLIINPLSGHSIPVIVADPAFVSLNDLKISDIVRTYQELLKGNYSQYTVLSVEFSTSLDIKITKDITTILIIGHCSDVWRMCNNAEDKDMMYLVITENQCKRLPMEEAITIPLQNTGFELPQIIIDLKFSRTISWMSAIIL</sequence>
<dbReference type="EMBL" id="JBBCAQ010000023">
    <property type="protein sequence ID" value="KAK7588082.1"/>
    <property type="molecule type" value="Genomic_DNA"/>
</dbReference>
<evidence type="ECO:0000313" key="1">
    <source>
        <dbReference type="EMBL" id="KAK7588082.1"/>
    </source>
</evidence>
<reference evidence="1 2" key="1">
    <citation type="submission" date="2024-03" db="EMBL/GenBank/DDBJ databases">
        <title>Adaptation during the transition from Ophiocordyceps entomopathogen to insect associate is accompanied by gene loss and intensified selection.</title>
        <authorList>
            <person name="Ward C.M."/>
            <person name="Onetto C.A."/>
            <person name="Borneman A.R."/>
        </authorList>
    </citation>
    <scope>NUCLEOTIDE SEQUENCE [LARGE SCALE GENOMIC DNA]</scope>
    <source>
        <strain evidence="1">AWRI1</strain>
        <tissue evidence="1">Single Adult Female</tissue>
    </source>
</reference>
<protein>
    <submittedName>
        <fullName evidence="1">Uncharacterized protein</fullName>
    </submittedName>
</protein>
<organism evidence="1 2">
    <name type="scientific">Parthenolecanium corni</name>
    <dbReference type="NCBI Taxonomy" id="536013"/>
    <lineage>
        <taxon>Eukaryota</taxon>
        <taxon>Metazoa</taxon>
        <taxon>Ecdysozoa</taxon>
        <taxon>Arthropoda</taxon>
        <taxon>Hexapoda</taxon>
        <taxon>Insecta</taxon>
        <taxon>Pterygota</taxon>
        <taxon>Neoptera</taxon>
        <taxon>Paraneoptera</taxon>
        <taxon>Hemiptera</taxon>
        <taxon>Sternorrhyncha</taxon>
        <taxon>Coccoidea</taxon>
        <taxon>Coccidae</taxon>
        <taxon>Parthenolecanium</taxon>
    </lineage>
</organism>
<dbReference type="Proteomes" id="UP001367676">
    <property type="component" value="Unassembled WGS sequence"/>
</dbReference>
<proteinExistence type="predicted"/>
<dbReference type="AlphaFoldDB" id="A0AAN9Y4M9"/>
<keyword evidence="2" id="KW-1185">Reference proteome</keyword>
<evidence type="ECO:0000313" key="2">
    <source>
        <dbReference type="Proteomes" id="UP001367676"/>
    </source>
</evidence>